<evidence type="ECO:0000313" key="2">
    <source>
        <dbReference type="Proteomes" id="UP000699042"/>
    </source>
</evidence>
<dbReference type="EMBL" id="JAESDN010000008">
    <property type="protein sequence ID" value="KAG7046905.1"/>
    <property type="molecule type" value="Genomic_DNA"/>
</dbReference>
<sequence length="39" mass="4343">MYHFTYLNPPPSMIFSAVIGEGSCCTANTEAAHLGRWIR</sequence>
<comment type="caution">
    <text evidence="1">The sequence shown here is derived from an EMBL/GenBank/DDBJ whole genome shotgun (WGS) entry which is preliminary data.</text>
</comment>
<keyword evidence="2" id="KW-1185">Reference proteome</keyword>
<dbReference type="AlphaFoldDB" id="A0A9P7QZY5"/>
<proteinExistence type="predicted"/>
<dbReference type="Proteomes" id="UP000699042">
    <property type="component" value="Unassembled WGS sequence"/>
</dbReference>
<organism evidence="1 2">
    <name type="scientific">Colletotrichum scovillei</name>
    <dbReference type="NCBI Taxonomy" id="1209932"/>
    <lineage>
        <taxon>Eukaryota</taxon>
        <taxon>Fungi</taxon>
        <taxon>Dikarya</taxon>
        <taxon>Ascomycota</taxon>
        <taxon>Pezizomycotina</taxon>
        <taxon>Sordariomycetes</taxon>
        <taxon>Hypocreomycetidae</taxon>
        <taxon>Glomerellales</taxon>
        <taxon>Glomerellaceae</taxon>
        <taxon>Colletotrichum</taxon>
        <taxon>Colletotrichum acutatum species complex</taxon>
    </lineage>
</organism>
<accession>A0A9P7QZY5</accession>
<name>A0A9P7QZY5_9PEZI</name>
<protein>
    <submittedName>
        <fullName evidence="1">Uncharacterized protein</fullName>
    </submittedName>
</protein>
<evidence type="ECO:0000313" key="1">
    <source>
        <dbReference type="EMBL" id="KAG7046905.1"/>
    </source>
</evidence>
<gene>
    <name evidence="1" type="ORF">JMJ77_015122</name>
</gene>
<reference evidence="1" key="1">
    <citation type="submission" date="2021-05" db="EMBL/GenBank/DDBJ databases">
        <title>Comparative genomics of three Colletotrichum scovillei strains and genetic complementation revealed genes involved fungal growth and virulence on chili pepper.</title>
        <authorList>
            <person name="Hsieh D.-K."/>
            <person name="Chuang S.-C."/>
            <person name="Chen C.-Y."/>
            <person name="Chao Y.-T."/>
            <person name="Lu M.-Y.J."/>
            <person name="Lee M.-H."/>
            <person name="Shih M.-C."/>
        </authorList>
    </citation>
    <scope>NUCLEOTIDE SEQUENCE</scope>
    <source>
        <strain evidence="1">Coll-153</strain>
    </source>
</reference>